<sequence length="119" mass="13540">MTTTTHTVERIGELNDRARHGLDRTAKRVVTRTCLMTIAGSESDVALFVAQARIIQALRQWEPPVGDRSERDLGYFELDGHRLMFKCDYYAPGLEWGSENPADPDRTIRVITVMLPSDY</sequence>
<evidence type="ECO:0000313" key="1">
    <source>
        <dbReference type="EMBL" id="QOT74534.1"/>
    </source>
</evidence>
<dbReference type="InterPro" id="IPR022243">
    <property type="entry name" value="DUF3768"/>
</dbReference>
<dbReference type="Pfam" id="PF12599">
    <property type="entry name" value="DUF3768"/>
    <property type="match status" value="1"/>
</dbReference>
<dbReference type="Proteomes" id="UP000593663">
    <property type="component" value="Plasmid p1"/>
</dbReference>
<evidence type="ECO:0000313" key="2">
    <source>
        <dbReference type="Proteomes" id="UP000593663"/>
    </source>
</evidence>
<geneLocation type="plasmid" evidence="1 2">
    <name>p1</name>
</geneLocation>
<reference evidence="2" key="1">
    <citation type="submission" date="2020-08" db="EMBL/GenBank/DDBJ databases">
        <title>Complete genome sequence of Sphingobium barthaii strain KK22, a high-molecular-weight polycyclic aromatic hydrocarbon-degrading soil bacterium.</title>
        <authorList>
            <person name="Mori J.F."/>
            <person name="Kanaly R.A."/>
        </authorList>
    </citation>
    <scope>NUCLEOTIDE SEQUENCE [LARGE SCALE GENOMIC DNA]</scope>
    <source>
        <strain evidence="2">KK22</strain>
        <plasmid evidence="2">p1</plasmid>
    </source>
</reference>
<accession>A0A7M2GP64</accession>
<dbReference type="EMBL" id="CP060037">
    <property type="protein sequence ID" value="QOT74534.1"/>
    <property type="molecule type" value="Genomic_DNA"/>
</dbReference>
<organism evidence="1 2">
    <name type="scientific">Sphingobium fuliginis (strain ATCC 27551)</name>
    <dbReference type="NCBI Taxonomy" id="336203"/>
    <lineage>
        <taxon>Bacteria</taxon>
        <taxon>Pseudomonadati</taxon>
        <taxon>Pseudomonadota</taxon>
        <taxon>Alphaproteobacteria</taxon>
        <taxon>Sphingomonadales</taxon>
        <taxon>Sphingomonadaceae</taxon>
        <taxon>Sphingobium</taxon>
    </lineage>
</organism>
<dbReference type="AlphaFoldDB" id="A0A7M2GP64"/>
<name>A0A7M2GP64_SPHSA</name>
<keyword evidence="1" id="KW-0614">Plasmid</keyword>
<dbReference type="KEGG" id="sbar:H5V43_21935"/>
<protein>
    <submittedName>
        <fullName evidence="1">DUF3768 domain-containing protein</fullName>
    </submittedName>
</protein>
<gene>
    <name evidence="1" type="ORF">H5V43_21935</name>
</gene>
<proteinExistence type="predicted"/>
<dbReference type="RefSeq" id="WP_025548998.1">
    <property type="nucleotide sequence ID" value="NZ_BATN01000031.1"/>
</dbReference>